<keyword evidence="2" id="KW-1185">Reference proteome</keyword>
<dbReference type="SUPFAM" id="SSF75169">
    <property type="entry name" value="DsrEFH-like"/>
    <property type="match status" value="1"/>
</dbReference>
<dbReference type="Proteomes" id="UP001236369">
    <property type="component" value="Unassembled WGS sequence"/>
</dbReference>
<dbReference type="PANTHER" id="PTHR37691">
    <property type="entry name" value="BLR3518 PROTEIN"/>
    <property type="match status" value="1"/>
</dbReference>
<reference evidence="1 2" key="1">
    <citation type="submission" date="2023-07" db="EMBL/GenBank/DDBJ databases">
        <title>Genomic Encyclopedia of Type Strains, Phase IV (KMG-IV): sequencing the most valuable type-strain genomes for metagenomic binning, comparative biology and taxonomic classification.</title>
        <authorList>
            <person name="Goeker M."/>
        </authorList>
    </citation>
    <scope>NUCLEOTIDE SEQUENCE [LARGE SCALE GENOMIC DNA]</scope>
    <source>
        <strain evidence="1 2">DSM 19562</strain>
    </source>
</reference>
<dbReference type="EMBL" id="JAUSVV010000019">
    <property type="protein sequence ID" value="MDQ0445034.1"/>
    <property type="molecule type" value="Genomic_DNA"/>
</dbReference>
<gene>
    <name evidence="1" type="ORF">QO016_004560</name>
</gene>
<comment type="caution">
    <text evidence="1">The sequence shown here is derived from an EMBL/GenBank/DDBJ whole genome shotgun (WGS) entry which is preliminary data.</text>
</comment>
<dbReference type="RefSeq" id="WP_238248318.1">
    <property type="nucleotide sequence ID" value="NZ_BPQX01000017.1"/>
</dbReference>
<accession>A0ABU0HU55</accession>
<dbReference type="Pfam" id="PF02635">
    <property type="entry name" value="DsrE"/>
    <property type="match status" value="1"/>
</dbReference>
<evidence type="ECO:0000313" key="2">
    <source>
        <dbReference type="Proteomes" id="UP001236369"/>
    </source>
</evidence>
<dbReference type="InterPro" id="IPR027396">
    <property type="entry name" value="DsrEFH-like"/>
</dbReference>
<proteinExistence type="predicted"/>
<evidence type="ECO:0000313" key="1">
    <source>
        <dbReference type="EMBL" id="MDQ0445034.1"/>
    </source>
</evidence>
<name>A0ABU0HU55_9HYPH</name>
<protein>
    <submittedName>
        <fullName evidence="1">Intracellular sulfur oxidation DsrE/DsrF family protein</fullName>
    </submittedName>
</protein>
<sequence>MNARRSQHDRRGILFGFVALYALAASLRAGPASALEIAPRGYYADQKVVYQNDGGTPDNAAYFKRLLGNLKNHVEAVGMDHIQVRVVDFGDGVDLFKMASNDPKLANQIDALKAEGVKFLICNNTLTQRKIDWHELHGVTEADIVPSGVAEIVRLQGMGFAYVHP</sequence>
<dbReference type="InterPro" id="IPR003787">
    <property type="entry name" value="Sulphur_relay_DsrE/F-like"/>
</dbReference>
<dbReference type="Gene3D" id="3.40.1260.10">
    <property type="entry name" value="DsrEFH-like"/>
    <property type="match status" value="1"/>
</dbReference>
<dbReference type="PANTHER" id="PTHR37691:SF1">
    <property type="entry name" value="BLR3518 PROTEIN"/>
    <property type="match status" value="1"/>
</dbReference>
<organism evidence="1 2">
    <name type="scientific">Methylobacterium persicinum</name>
    <dbReference type="NCBI Taxonomy" id="374426"/>
    <lineage>
        <taxon>Bacteria</taxon>
        <taxon>Pseudomonadati</taxon>
        <taxon>Pseudomonadota</taxon>
        <taxon>Alphaproteobacteria</taxon>
        <taxon>Hyphomicrobiales</taxon>
        <taxon>Methylobacteriaceae</taxon>
        <taxon>Methylobacterium</taxon>
    </lineage>
</organism>